<proteinExistence type="predicted"/>
<evidence type="ECO:0000313" key="1">
    <source>
        <dbReference type="EMBL" id="KAJ4425371.1"/>
    </source>
</evidence>
<comment type="caution">
    <text evidence="1">The sequence shown here is derived from an EMBL/GenBank/DDBJ whole genome shotgun (WGS) entry which is preliminary data.</text>
</comment>
<feature type="non-terminal residue" evidence="1">
    <location>
        <position position="1"/>
    </location>
</feature>
<dbReference type="Proteomes" id="UP001148838">
    <property type="component" value="Unassembled WGS sequence"/>
</dbReference>
<accession>A0ABQ8RUL8</accession>
<reference evidence="1 2" key="1">
    <citation type="journal article" date="2022" name="Allergy">
        <title>Genome assembly and annotation of Periplaneta americana reveal a comprehensive cockroach allergen profile.</title>
        <authorList>
            <person name="Wang L."/>
            <person name="Xiong Q."/>
            <person name="Saelim N."/>
            <person name="Wang L."/>
            <person name="Nong W."/>
            <person name="Wan A.T."/>
            <person name="Shi M."/>
            <person name="Liu X."/>
            <person name="Cao Q."/>
            <person name="Hui J.H.L."/>
            <person name="Sookrung N."/>
            <person name="Leung T.F."/>
            <person name="Tungtrongchitr A."/>
            <person name="Tsui S.K.W."/>
        </authorList>
    </citation>
    <scope>NUCLEOTIDE SEQUENCE [LARGE SCALE GENOMIC DNA]</scope>
    <source>
        <strain evidence="1">PWHHKU_190912</strain>
    </source>
</reference>
<organism evidence="1 2">
    <name type="scientific">Periplaneta americana</name>
    <name type="common">American cockroach</name>
    <name type="synonym">Blatta americana</name>
    <dbReference type="NCBI Taxonomy" id="6978"/>
    <lineage>
        <taxon>Eukaryota</taxon>
        <taxon>Metazoa</taxon>
        <taxon>Ecdysozoa</taxon>
        <taxon>Arthropoda</taxon>
        <taxon>Hexapoda</taxon>
        <taxon>Insecta</taxon>
        <taxon>Pterygota</taxon>
        <taxon>Neoptera</taxon>
        <taxon>Polyneoptera</taxon>
        <taxon>Dictyoptera</taxon>
        <taxon>Blattodea</taxon>
        <taxon>Blattoidea</taxon>
        <taxon>Blattidae</taxon>
        <taxon>Blattinae</taxon>
        <taxon>Periplaneta</taxon>
    </lineage>
</organism>
<gene>
    <name evidence="1" type="ORF">ANN_27986</name>
</gene>
<dbReference type="EMBL" id="JAJSOF020000043">
    <property type="protein sequence ID" value="KAJ4425371.1"/>
    <property type="molecule type" value="Genomic_DNA"/>
</dbReference>
<evidence type="ECO:0000313" key="2">
    <source>
        <dbReference type="Proteomes" id="UP001148838"/>
    </source>
</evidence>
<sequence length="162" mass="18011">LKTVVMDVIKLEPGSDPLGIEMSGIAHIEEKKPLSGDRNLLDLDVTKIETECIDHRYDVKSEMTFEETAAPIVFPVLKSEAEEKSCELDLVKEEVKLEVTAEENEVFIESVAVSHNSGVAKFCENITEEEEGKKYDCDICGMSFSTLQESKLITSYTNATSN</sequence>
<protein>
    <submittedName>
        <fullName evidence="1">Uncharacterized protein</fullName>
    </submittedName>
</protein>
<keyword evidence="2" id="KW-1185">Reference proteome</keyword>
<name>A0ABQ8RUL8_PERAM</name>